<feature type="transmembrane region" description="Helical" evidence="7">
    <location>
        <begin position="70"/>
        <end position="92"/>
    </location>
</feature>
<dbReference type="SUPFAM" id="SSF82861">
    <property type="entry name" value="Mechanosensitive channel protein MscS (YggB), transmembrane region"/>
    <property type="match status" value="1"/>
</dbReference>
<proteinExistence type="inferred from homology"/>
<gene>
    <name evidence="9" type="ORF">DK846_14775</name>
</gene>
<dbReference type="Gene3D" id="2.30.30.60">
    <property type="match status" value="1"/>
</dbReference>
<keyword evidence="3" id="KW-1003">Cell membrane</keyword>
<dbReference type="GO" id="GO:0005886">
    <property type="term" value="C:plasma membrane"/>
    <property type="evidence" value="ECO:0007669"/>
    <property type="project" value="UniProtKB-SubCell"/>
</dbReference>
<comment type="subcellular location">
    <subcellularLocation>
        <location evidence="1">Cell membrane</location>
        <topology evidence="1">Multi-pass membrane protein</topology>
    </subcellularLocation>
</comment>
<dbReference type="SUPFAM" id="SSF50182">
    <property type="entry name" value="Sm-like ribonucleoproteins"/>
    <property type="match status" value="1"/>
</dbReference>
<dbReference type="GeneID" id="97548271"/>
<dbReference type="InterPro" id="IPR010920">
    <property type="entry name" value="LSM_dom_sf"/>
</dbReference>
<evidence type="ECO:0000256" key="4">
    <source>
        <dbReference type="ARBA" id="ARBA00022692"/>
    </source>
</evidence>
<dbReference type="SUPFAM" id="SSF82689">
    <property type="entry name" value="Mechanosensitive channel protein MscS (YggB), C-terminal domain"/>
    <property type="match status" value="1"/>
</dbReference>
<organism evidence="9 10">
    <name type="scientific">Methanospirillum lacunae</name>
    <dbReference type="NCBI Taxonomy" id="668570"/>
    <lineage>
        <taxon>Archaea</taxon>
        <taxon>Methanobacteriati</taxon>
        <taxon>Methanobacteriota</taxon>
        <taxon>Stenosarchaea group</taxon>
        <taxon>Methanomicrobia</taxon>
        <taxon>Methanomicrobiales</taxon>
        <taxon>Methanospirillaceae</taxon>
        <taxon>Methanospirillum</taxon>
    </lineage>
</organism>
<dbReference type="InterPro" id="IPR011014">
    <property type="entry name" value="MscS_channel_TM-2"/>
</dbReference>
<reference evidence="9 10" key="1">
    <citation type="submission" date="2018-05" db="EMBL/GenBank/DDBJ databases">
        <title>Draft genome of Methanospirillum lacunae Ki8-1.</title>
        <authorList>
            <person name="Dueholm M.S."/>
            <person name="Nielsen P.H."/>
            <person name="Bakmann L.F."/>
            <person name="Otzen D.E."/>
        </authorList>
    </citation>
    <scope>NUCLEOTIDE SEQUENCE [LARGE SCALE GENOMIC DNA]</scope>
    <source>
        <strain evidence="9 10">Ki8-1</strain>
    </source>
</reference>
<dbReference type="OrthoDB" id="11475at2157"/>
<keyword evidence="5 7" id="KW-1133">Transmembrane helix</keyword>
<keyword evidence="10" id="KW-1185">Reference proteome</keyword>
<dbReference type="RefSeq" id="WP_109969774.1">
    <property type="nucleotide sequence ID" value="NZ_CP176093.1"/>
</dbReference>
<evidence type="ECO:0000259" key="8">
    <source>
        <dbReference type="Pfam" id="PF00924"/>
    </source>
</evidence>
<dbReference type="InterPro" id="IPR006685">
    <property type="entry name" value="MscS_channel_2nd"/>
</dbReference>
<dbReference type="InterPro" id="IPR023408">
    <property type="entry name" value="MscS_beta-dom_sf"/>
</dbReference>
<keyword evidence="6 7" id="KW-0472">Membrane</keyword>
<name>A0A2V2MQB1_9EURY</name>
<dbReference type="PANTHER" id="PTHR30221:SF1">
    <property type="entry name" value="SMALL-CONDUCTANCE MECHANOSENSITIVE CHANNEL"/>
    <property type="match status" value="1"/>
</dbReference>
<evidence type="ECO:0000256" key="5">
    <source>
        <dbReference type="ARBA" id="ARBA00022989"/>
    </source>
</evidence>
<feature type="domain" description="Mechanosensitive ion channel MscS" evidence="8">
    <location>
        <begin position="120"/>
        <end position="181"/>
    </location>
</feature>
<evidence type="ECO:0000256" key="7">
    <source>
        <dbReference type="SAM" id="Phobius"/>
    </source>
</evidence>
<dbReference type="PANTHER" id="PTHR30221">
    <property type="entry name" value="SMALL-CONDUCTANCE MECHANOSENSITIVE CHANNEL"/>
    <property type="match status" value="1"/>
</dbReference>
<dbReference type="Pfam" id="PF00924">
    <property type="entry name" value="MS_channel_2nd"/>
    <property type="match status" value="1"/>
</dbReference>
<comment type="similarity">
    <text evidence="2">Belongs to the MscS (TC 1.A.23) family.</text>
</comment>
<keyword evidence="4 7" id="KW-0812">Transmembrane</keyword>
<evidence type="ECO:0000313" key="9">
    <source>
        <dbReference type="EMBL" id="PWR70424.1"/>
    </source>
</evidence>
<dbReference type="AlphaFoldDB" id="A0A2V2MQB1"/>
<dbReference type="InterPro" id="IPR045275">
    <property type="entry name" value="MscS_archaea/bacteria_type"/>
</dbReference>
<evidence type="ECO:0000313" key="10">
    <source>
        <dbReference type="Proteomes" id="UP000245657"/>
    </source>
</evidence>
<dbReference type="InterPro" id="IPR011066">
    <property type="entry name" value="MscS_channel_C_sf"/>
</dbReference>
<evidence type="ECO:0000256" key="6">
    <source>
        <dbReference type="ARBA" id="ARBA00023136"/>
    </source>
</evidence>
<dbReference type="EMBL" id="QGMY01000012">
    <property type="protein sequence ID" value="PWR70424.1"/>
    <property type="molecule type" value="Genomic_DNA"/>
</dbReference>
<dbReference type="Proteomes" id="UP000245657">
    <property type="component" value="Unassembled WGS sequence"/>
</dbReference>
<evidence type="ECO:0000256" key="2">
    <source>
        <dbReference type="ARBA" id="ARBA00008017"/>
    </source>
</evidence>
<sequence>MVNSSTILENITNISNIAPDGTLPGHMMRTIIEPSWIISSLLVLIIGYLIVYGMDFFLRILSEKLGTRRHILAMIIPVLKILVYICMVYVILSPLFDLGFTELAVFSGLIGAGLGFGLKDLVENIVAGFVIIIEKPYQIGDKIAINEHYGEVIDIGLIQTVIVTPGDSRVTIPNYLTVVNAVSSSNSGSAEMMVVTDLYLSYDADIDKAVRLLTEAVITSRYVYISEKRPYIILVENYPLYRKIIAKAYVNDLRHEFTFKTDITKRTWESYQDAGIKPPDIIGNGYPIPIDKMIAV</sequence>
<protein>
    <submittedName>
        <fullName evidence="9">Mechanosensitive ion channel protein MscS</fullName>
    </submittedName>
</protein>
<dbReference type="GO" id="GO:0008381">
    <property type="term" value="F:mechanosensitive monoatomic ion channel activity"/>
    <property type="evidence" value="ECO:0007669"/>
    <property type="project" value="InterPro"/>
</dbReference>
<evidence type="ECO:0000256" key="1">
    <source>
        <dbReference type="ARBA" id="ARBA00004651"/>
    </source>
</evidence>
<evidence type="ECO:0000256" key="3">
    <source>
        <dbReference type="ARBA" id="ARBA00022475"/>
    </source>
</evidence>
<dbReference type="Gene3D" id="1.10.287.1260">
    <property type="match status" value="1"/>
</dbReference>
<accession>A0A2V2MQB1</accession>
<comment type="caution">
    <text evidence="9">The sequence shown here is derived from an EMBL/GenBank/DDBJ whole genome shotgun (WGS) entry which is preliminary data.</text>
</comment>
<feature type="transmembrane region" description="Helical" evidence="7">
    <location>
        <begin position="36"/>
        <end position="58"/>
    </location>
</feature>